<evidence type="ECO:0000313" key="13">
    <source>
        <dbReference type="Proteomes" id="UP000178820"/>
    </source>
</evidence>
<dbReference type="UniPathway" id="UPA00074">
    <property type="reaction ID" value="UER00131"/>
</dbReference>
<dbReference type="Proteomes" id="UP000178820">
    <property type="component" value="Unassembled WGS sequence"/>
</dbReference>
<dbReference type="GO" id="GO:0005524">
    <property type="term" value="F:ATP binding"/>
    <property type="evidence" value="ECO:0007669"/>
    <property type="project" value="UniProtKB-KW"/>
</dbReference>
<dbReference type="Gene3D" id="3.40.50.1970">
    <property type="match status" value="1"/>
</dbReference>
<dbReference type="InterPro" id="IPR018236">
    <property type="entry name" value="SAICAR_synthetase_CS"/>
</dbReference>
<proteinExistence type="inferred from homology"/>
<dbReference type="STRING" id="1802207.A3D44_03970"/>
<dbReference type="SUPFAM" id="SSF52255">
    <property type="entry name" value="N5-CAIR mutase (phosphoribosylaminoimidazole carboxylase, PurE)"/>
    <property type="match status" value="1"/>
</dbReference>
<feature type="domain" description="PurE" evidence="11">
    <location>
        <begin position="329"/>
        <end position="438"/>
    </location>
</feature>
<dbReference type="SMART" id="SM01001">
    <property type="entry name" value="AIRC"/>
    <property type="match status" value="1"/>
</dbReference>
<sequence length="490" mass="54880">MTKHSPMRAAVPLLPGLELFSRGKVRDTYVLPNGNLFSVATDGISIFDFVLNGLIPGKGVILNAMNHFWLKYLESFGIKHHLVAAGKDIDMFLPKALRGDPDLQSRAIVIRMLTMVPVEFIARALLVGSGERSYQQYSHICGHKLPSGLQSGDALPCVIDTPTNKALVGHDENLVASEVREKYHKQTYLLLYIFHHASHYAKGRGIKLVDTKLEFGECGTLADEVLTPDSSRWAEFRVWEEGRKVARGRKAPPSLDKQYVREWGAAQGINELDPKNPDHVEKVHSILFPDKLGRETNQLYRYIFWRLTGQQIEVYLRDHMNVPVSRKEKNIAVVCGSKSDLTVIEEVLDRTPYKMWEKVVFHIMSCHRNPEEIREYAKTGCGGADVVICVGGKAFALPGVLDAQLHAFGFDIPVVGVVLGEPNSEELQAAKISIKQLPGAHVIMDDIYDEVYTGLEGFLGAVNRVQYGELPPPKTRVQKPVQMNVFKKDY</sequence>
<dbReference type="InterPro" id="IPR000031">
    <property type="entry name" value="PurE_dom"/>
</dbReference>
<dbReference type="GO" id="GO:0006189">
    <property type="term" value="P:'de novo' IMP biosynthetic process"/>
    <property type="evidence" value="ECO:0007669"/>
    <property type="project" value="UniProtKB-UniPathway"/>
</dbReference>
<evidence type="ECO:0000256" key="10">
    <source>
        <dbReference type="ARBA" id="ARBA00048475"/>
    </source>
</evidence>
<evidence type="ECO:0000256" key="2">
    <source>
        <dbReference type="ARBA" id="ARBA00010190"/>
    </source>
</evidence>
<keyword evidence="6" id="KW-0547">Nucleotide-binding</keyword>
<evidence type="ECO:0000256" key="3">
    <source>
        <dbReference type="ARBA" id="ARBA00011020"/>
    </source>
</evidence>
<comment type="caution">
    <text evidence="12">The sequence shown here is derived from an EMBL/GenBank/DDBJ whole genome shotgun (WGS) entry which is preliminary data.</text>
</comment>
<dbReference type="PROSITE" id="PS01058">
    <property type="entry name" value="SAICAR_SYNTHETASE_2"/>
    <property type="match status" value="1"/>
</dbReference>
<comment type="similarity">
    <text evidence="3">In the N-terminal section; belongs to the SAICAR synthetase family.</text>
</comment>
<dbReference type="Pfam" id="PF00731">
    <property type="entry name" value="AIRC"/>
    <property type="match status" value="1"/>
</dbReference>
<evidence type="ECO:0000256" key="8">
    <source>
        <dbReference type="ARBA" id="ARBA00022840"/>
    </source>
</evidence>
<evidence type="ECO:0000256" key="9">
    <source>
        <dbReference type="ARBA" id="ARBA00023268"/>
    </source>
</evidence>
<dbReference type="PANTHER" id="PTHR43700">
    <property type="entry name" value="PHOSPHORIBOSYLAMINOIMIDAZOLE-SUCCINOCARBOXAMIDE SYNTHASE"/>
    <property type="match status" value="1"/>
</dbReference>
<dbReference type="SUPFAM" id="SSF56104">
    <property type="entry name" value="SAICAR synthase-like"/>
    <property type="match status" value="1"/>
</dbReference>
<evidence type="ECO:0000256" key="6">
    <source>
        <dbReference type="ARBA" id="ARBA00022741"/>
    </source>
</evidence>
<gene>
    <name evidence="12" type="ORF">A3D44_03970</name>
</gene>
<dbReference type="CDD" id="cd01414">
    <property type="entry name" value="SAICAR_synt_Sc"/>
    <property type="match status" value="1"/>
</dbReference>
<dbReference type="Gene3D" id="3.30.470.20">
    <property type="entry name" value="ATP-grasp fold, B domain"/>
    <property type="match status" value="1"/>
</dbReference>
<dbReference type="AlphaFoldDB" id="A0A1G2I1E6"/>
<evidence type="ECO:0000259" key="11">
    <source>
        <dbReference type="SMART" id="SM01001"/>
    </source>
</evidence>
<dbReference type="InterPro" id="IPR028923">
    <property type="entry name" value="SAICAR_synt/ADE2_N"/>
</dbReference>
<evidence type="ECO:0000256" key="4">
    <source>
        <dbReference type="ARBA" id="ARBA00012217"/>
    </source>
</evidence>
<evidence type="ECO:0000256" key="1">
    <source>
        <dbReference type="ARBA" id="ARBA00004672"/>
    </source>
</evidence>
<dbReference type="GO" id="GO:0005737">
    <property type="term" value="C:cytoplasm"/>
    <property type="evidence" value="ECO:0007669"/>
    <property type="project" value="TreeGrafter"/>
</dbReference>
<keyword evidence="5" id="KW-0436">Ligase</keyword>
<protein>
    <recommendedName>
        <fullName evidence="4">phosphoribosylaminoimidazolesuccinocarboxamide synthase</fullName>
        <ecNumber evidence="4">6.3.2.6</ecNumber>
    </recommendedName>
</protein>
<dbReference type="GO" id="GO:0004639">
    <property type="term" value="F:phosphoribosylaminoimidazolesuccinocarboxamide synthase activity"/>
    <property type="evidence" value="ECO:0007669"/>
    <property type="project" value="UniProtKB-EC"/>
</dbReference>
<accession>A0A1G2I1E6</accession>
<reference evidence="12 13" key="1">
    <citation type="journal article" date="2016" name="Nat. Commun.">
        <title>Thousands of microbial genomes shed light on interconnected biogeochemical processes in an aquifer system.</title>
        <authorList>
            <person name="Anantharaman K."/>
            <person name="Brown C.T."/>
            <person name="Hug L.A."/>
            <person name="Sharon I."/>
            <person name="Castelle C.J."/>
            <person name="Probst A.J."/>
            <person name="Thomas B.C."/>
            <person name="Singh A."/>
            <person name="Wilkins M.J."/>
            <person name="Karaoz U."/>
            <person name="Brodie E.L."/>
            <person name="Williams K.H."/>
            <person name="Hubbard S.S."/>
            <person name="Banfield J.F."/>
        </authorList>
    </citation>
    <scope>NUCLEOTIDE SEQUENCE [LARGE SCALE GENOMIC DNA]</scope>
</reference>
<evidence type="ECO:0000256" key="7">
    <source>
        <dbReference type="ARBA" id="ARBA00022755"/>
    </source>
</evidence>
<comment type="similarity">
    <text evidence="2">Belongs to the SAICAR synthetase family.</text>
</comment>
<comment type="catalytic activity">
    <reaction evidence="10">
        <text>5-amino-1-(5-phospho-D-ribosyl)imidazole-4-carboxylate + L-aspartate + ATP = (2S)-2-[5-amino-1-(5-phospho-beta-D-ribosyl)imidazole-4-carboxamido]succinate + ADP + phosphate + 2 H(+)</text>
        <dbReference type="Rhea" id="RHEA:22628"/>
        <dbReference type="ChEBI" id="CHEBI:15378"/>
        <dbReference type="ChEBI" id="CHEBI:29991"/>
        <dbReference type="ChEBI" id="CHEBI:30616"/>
        <dbReference type="ChEBI" id="CHEBI:43474"/>
        <dbReference type="ChEBI" id="CHEBI:58443"/>
        <dbReference type="ChEBI" id="CHEBI:77657"/>
        <dbReference type="ChEBI" id="CHEBI:456216"/>
        <dbReference type="EC" id="6.3.2.6"/>
    </reaction>
</comment>
<keyword evidence="9" id="KW-0511">Multifunctional enzyme</keyword>
<evidence type="ECO:0000313" key="12">
    <source>
        <dbReference type="EMBL" id="OGZ68644.1"/>
    </source>
</evidence>
<keyword evidence="8" id="KW-0067">ATP-binding</keyword>
<keyword evidence="7" id="KW-0658">Purine biosynthesis</keyword>
<organism evidence="12 13">
    <name type="scientific">Candidatus Staskawiczbacteria bacterium RIFCSPHIGHO2_02_FULL_42_22</name>
    <dbReference type="NCBI Taxonomy" id="1802207"/>
    <lineage>
        <taxon>Bacteria</taxon>
        <taxon>Candidatus Staskawicziibacteriota</taxon>
    </lineage>
</organism>
<dbReference type="Pfam" id="PF01259">
    <property type="entry name" value="SAICAR_synt"/>
    <property type="match status" value="1"/>
</dbReference>
<dbReference type="EMBL" id="MHOT01000019">
    <property type="protein sequence ID" value="OGZ68644.1"/>
    <property type="molecule type" value="Genomic_DNA"/>
</dbReference>
<name>A0A1G2I1E6_9BACT</name>
<dbReference type="Gene3D" id="3.30.200.20">
    <property type="entry name" value="Phosphorylase Kinase, domain 1"/>
    <property type="match status" value="1"/>
</dbReference>
<evidence type="ECO:0000256" key="5">
    <source>
        <dbReference type="ARBA" id="ARBA00022598"/>
    </source>
</evidence>
<comment type="pathway">
    <text evidence="1">Purine metabolism; IMP biosynthesis via de novo pathway; 5-amino-1-(5-phospho-D-ribosyl)imidazole-4-carboxamide from 5-amino-1-(5-phospho-D-ribosyl)imidazole-4-carboxylate: step 1/2.</text>
</comment>
<dbReference type="PANTHER" id="PTHR43700:SF1">
    <property type="entry name" value="PHOSPHORIBOSYLAMINOIMIDAZOLE-SUCCINOCARBOXAMIDE SYNTHASE"/>
    <property type="match status" value="1"/>
</dbReference>
<dbReference type="EC" id="6.3.2.6" evidence="4"/>